<comment type="caution">
    <text evidence="2">The sequence shown here is derived from an EMBL/GenBank/DDBJ whole genome shotgun (WGS) entry which is preliminary data.</text>
</comment>
<organism evidence="2 3">
    <name type="scientific">Natronomonas salsuginis</name>
    <dbReference type="NCBI Taxonomy" id="2217661"/>
    <lineage>
        <taxon>Archaea</taxon>
        <taxon>Methanobacteriati</taxon>
        <taxon>Methanobacteriota</taxon>
        <taxon>Stenosarchaea group</taxon>
        <taxon>Halobacteria</taxon>
        <taxon>Halobacteriales</taxon>
        <taxon>Natronomonadaceae</taxon>
        <taxon>Natronomonas</taxon>
    </lineage>
</organism>
<sequence length="271" mass="29199">MERHTELSNDHLDVRLSADELVVQARIDRPERRNALSELVIDGLLSVFEFADGAPVRVVVVRGTDGVFCAGGDIESMAGAIGEDATTHRREFEGMKRLIEGAVDTAALTVAAVEGYCLAGGMGLAAACDVIVASEDATFGTPEAKIGLFPAQALVPIMRTVTEKRALKLLFTGEHIDAATAHEIGFVTDLVAADRFDENLDSIVDDLTSPSPALIALGKEAFYNQREMGFREALDYMHDAVTLISMSDEAEAGIEAFLDDTEPDWKGRPEE</sequence>
<name>A0A4U5JIS8_9EURY</name>
<reference evidence="2 3" key="1">
    <citation type="submission" date="2019-04" db="EMBL/GenBank/DDBJ databases">
        <title>Natronomonas sp. F20-122 a newhaloarchaeon isolated from a saline saltern of Isla Bacuta, Huelva, Spain.</title>
        <authorList>
            <person name="Duran-Viseras A."/>
            <person name="Sanchez-Porro C."/>
            <person name="Ventosa A."/>
        </authorList>
    </citation>
    <scope>NUCLEOTIDE SEQUENCE [LARGE SCALE GENOMIC DNA]</scope>
    <source>
        <strain evidence="2 3">F20-122</strain>
    </source>
</reference>
<dbReference type="Proteomes" id="UP000308037">
    <property type="component" value="Unassembled WGS sequence"/>
</dbReference>
<proteinExistence type="inferred from homology"/>
<dbReference type="Gene3D" id="3.90.226.10">
    <property type="entry name" value="2-enoyl-CoA Hydratase, Chain A, domain 1"/>
    <property type="match status" value="1"/>
</dbReference>
<dbReference type="EMBL" id="QKNX01000001">
    <property type="protein sequence ID" value="TKR27617.1"/>
    <property type="molecule type" value="Genomic_DNA"/>
</dbReference>
<dbReference type="InterPro" id="IPR014748">
    <property type="entry name" value="Enoyl-CoA_hydra_C"/>
</dbReference>
<dbReference type="PANTHER" id="PTHR42964">
    <property type="entry name" value="ENOYL-COA HYDRATASE"/>
    <property type="match status" value="1"/>
</dbReference>
<dbReference type="InterPro" id="IPR001753">
    <property type="entry name" value="Enoyl-CoA_hydra/iso"/>
</dbReference>
<dbReference type="AlphaFoldDB" id="A0A4U5JIS8"/>
<protein>
    <submittedName>
        <fullName evidence="2">Enoyl-CoA hydratase</fullName>
    </submittedName>
</protein>
<evidence type="ECO:0000313" key="2">
    <source>
        <dbReference type="EMBL" id="TKR27617.1"/>
    </source>
</evidence>
<dbReference type="PANTHER" id="PTHR42964:SF1">
    <property type="entry name" value="POLYKETIDE BIOSYNTHESIS ENOYL-COA HYDRATASE PKSH-RELATED"/>
    <property type="match status" value="1"/>
</dbReference>
<dbReference type="InterPro" id="IPR029045">
    <property type="entry name" value="ClpP/crotonase-like_dom_sf"/>
</dbReference>
<dbReference type="OrthoDB" id="27846at2157"/>
<dbReference type="Gene3D" id="1.10.12.10">
    <property type="entry name" value="Lyase 2-enoyl-coa Hydratase, Chain A, domain 2"/>
    <property type="match status" value="1"/>
</dbReference>
<evidence type="ECO:0000313" key="3">
    <source>
        <dbReference type="Proteomes" id="UP000308037"/>
    </source>
</evidence>
<comment type="similarity">
    <text evidence="1">Belongs to the enoyl-CoA hydratase/isomerase family.</text>
</comment>
<dbReference type="Pfam" id="PF00378">
    <property type="entry name" value="ECH_1"/>
    <property type="match status" value="1"/>
</dbReference>
<dbReference type="RefSeq" id="WP_137274897.1">
    <property type="nucleotide sequence ID" value="NZ_QKNX01000001.1"/>
</dbReference>
<keyword evidence="3" id="KW-1185">Reference proteome</keyword>
<dbReference type="CDD" id="cd06558">
    <property type="entry name" value="crotonase-like"/>
    <property type="match status" value="1"/>
</dbReference>
<gene>
    <name evidence="2" type="ORF">DM868_00535</name>
</gene>
<dbReference type="InterPro" id="IPR051683">
    <property type="entry name" value="Enoyl-CoA_Hydratase/Isomerase"/>
</dbReference>
<dbReference type="SUPFAM" id="SSF52096">
    <property type="entry name" value="ClpP/crotonase"/>
    <property type="match status" value="1"/>
</dbReference>
<accession>A0A4U5JIS8</accession>
<evidence type="ECO:0000256" key="1">
    <source>
        <dbReference type="ARBA" id="ARBA00005254"/>
    </source>
</evidence>